<evidence type="ECO:0000256" key="3">
    <source>
        <dbReference type="ARBA" id="ARBA00023163"/>
    </source>
</evidence>
<reference evidence="6 7" key="1">
    <citation type="submission" date="2015-06" db="EMBL/GenBank/DDBJ databases">
        <title>Comparative genome analysis of nirS-carrying Bradyrhizobium sp. strains.</title>
        <authorList>
            <person name="Ishii S."/>
            <person name="Jang J."/>
            <person name="Nishizawa T."/>
            <person name="Senoo K."/>
        </authorList>
    </citation>
    <scope>NUCLEOTIDE SEQUENCE [LARGE SCALE GENOMIC DNA]</scope>
    <source>
        <strain evidence="6 7">TSA1</strain>
    </source>
</reference>
<feature type="domain" description="IclR-ED" evidence="5">
    <location>
        <begin position="75"/>
        <end position="258"/>
    </location>
</feature>
<evidence type="ECO:0000259" key="4">
    <source>
        <dbReference type="PROSITE" id="PS51077"/>
    </source>
</evidence>
<dbReference type="PROSITE" id="PS51078">
    <property type="entry name" value="ICLR_ED"/>
    <property type="match status" value="1"/>
</dbReference>
<dbReference type="AlphaFoldDB" id="A0A2M6U8M3"/>
<dbReference type="InterPro" id="IPR014757">
    <property type="entry name" value="Tscrpt_reg_IclR_C"/>
</dbReference>
<dbReference type="Gene3D" id="3.30.450.40">
    <property type="match status" value="1"/>
</dbReference>
<accession>A0A2M6U8M3</accession>
<evidence type="ECO:0000313" key="7">
    <source>
        <dbReference type="Proteomes" id="UP000228930"/>
    </source>
</evidence>
<dbReference type="SMART" id="SM00346">
    <property type="entry name" value="HTH_ICLR"/>
    <property type="match status" value="1"/>
</dbReference>
<keyword evidence="7" id="KW-1185">Reference proteome</keyword>
<evidence type="ECO:0000256" key="2">
    <source>
        <dbReference type="ARBA" id="ARBA00023125"/>
    </source>
</evidence>
<dbReference type="Gene3D" id="1.10.10.10">
    <property type="entry name" value="Winged helix-like DNA-binding domain superfamily/Winged helix DNA-binding domain"/>
    <property type="match status" value="1"/>
</dbReference>
<keyword evidence="2" id="KW-0238">DNA-binding</keyword>
<evidence type="ECO:0000256" key="1">
    <source>
        <dbReference type="ARBA" id="ARBA00023015"/>
    </source>
</evidence>
<dbReference type="InterPro" id="IPR050707">
    <property type="entry name" value="HTH_MetabolicPath_Reg"/>
</dbReference>
<dbReference type="GO" id="GO:0045892">
    <property type="term" value="P:negative regulation of DNA-templated transcription"/>
    <property type="evidence" value="ECO:0007669"/>
    <property type="project" value="TreeGrafter"/>
</dbReference>
<dbReference type="Pfam" id="PF01614">
    <property type="entry name" value="IclR_C"/>
    <property type="match status" value="1"/>
</dbReference>
<keyword evidence="1" id="KW-0805">Transcription regulation</keyword>
<dbReference type="InterPro" id="IPR029016">
    <property type="entry name" value="GAF-like_dom_sf"/>
</dbReference>
<comment type="caution">
    <text evidence="6">The sequence shown here is derived from an EMBL/GenBank/DDBJ whole genome shotgun (WGS) entry which is preliminary data.</text>
</comment>
<proteinExistence type="predicted"/>
<dbReference type="PANTHER" id="PTHR30136:SF24">
    <property type="entry name" value="HTH-TYPE TRANSCRIPTIONAL REPRESSOR ALLR"/>
    <property type="match status" value="1"/>
</dbReference>
<evidence type="ECO:0000259" key="5">
    <source>
        <dbReference type="PROSITE" id="PS51078"/>
    </source>
</evidence>
<dbReference type="GO" id="GO:0003677">
    <property type="term" value="F:DNA binding"/>
    <property type="evidence" value="ECO:0007669"/>
    <property type="project" value="UniProtKB-KW"/>
</dbReference>
<dbReference type="PANTHER" id="PTHR30136">
    <property type="entry name" value="HELIX-TURN-HELIX TRANSCRIPTIONAL REGULATOR, ICLR FAMILY"/>
    <property type="match status" value="1"/>
</dbReference>
<name>A0A2M6U8M3_9BRAD</name>
<feature type="domain" description="HTH iclR-type" evidence="4">
    <location>
        <begin position="12"/>
        <end position="74"/>
    </location>
</feature>
<organism evidence="6 7">
    <name type="scientific">Bradyrhizobium nitroreducens</name>
    <dbReference type="NCBI Taxonomy" id="709803"/>
    <lineage>
        <taxon>Bacteria</taxon>
        <taxon>Pseudomonadati</taxon>
        <taxon>Pseudomonadota</taxon>
        <taxon>Alphaproteobacteria</taxon>
        <taxon>Hyphomicrobiales</taxon>
        <taxon>Nitrobacteraceae</taxon>
        <taxon>Bradyrhizobium</taxon>
    </lineage>
</organism>
<dbReference type="PROSITE" id="PS51077">
    <property type="entry name" value="HTH_ICLR"/>
    <property type="match status" value="1"/>
</dbReference>
<dbReference type="GO" id="GO:0003700">
    <property type="term" value="F:DNA-binding transcription factor activity"/>
    <property type="evidence" value="ECO:0007669"/>
    <property type="project" value="TreeGrafter"/>
</dbReference>
<dbReference type="InterPro" id="IPR005471">
    <property type="entry name" value="Tscrpt_reg_IclR_N"/>
</dbReference>
<keyword evidence="3" id="KW-0804">Transcription</keyword>
<gene>
    <name evidence="6" type="ORF">TSA1_09430</name>
</gene>
<dbReference type="InterPro" id="IPR036388">
    <property type="entry name" value="WH-like_DNA-bd_sf"/>
</dbReference>
<protein>
    <submittedName>
        <fullName evidence="6">IclR family transcriptional regulator</fullName>
    </submittedName>
</protein>
<evidence type="ECO:0000313" key="6">
    <source>
        <dbReference type="EMBL" id="PIT00960.1"/>
    </source>
</evidence>
<dbReference type="EMBL" id="LFJC01000003">
    <property type="protein sequence ID" value="PIT00960.1"/>
    <property type="molecule type" value="Genomic_DNA"/>
</dbReference>
<sequence length="270" mass="29450">MSLMSDTGLAAVKSADRVLDLFELLSHAGREMSHSEIADMLRIPKSSLSQLLKNLIARGYVEVTANGRGYRLGEALLRLAQGAGRMRDLATQSEAFLAELTNKTGESSALNLLRGDEAEVAATVLGPHRLVTHMRLGDLAPLYATSGGKAILAHMPSSFQKEYLGRVQFERATPKTIHSVKVLRQEIEKIRAKGIAYSLEEWTPGIVGIGVPVLDPGGEPLGAINVAIPASRFNPEMQRRAEQALIQTRDDLLRQLLVNPRTARSEPDVR</sequence>
<dbReference type="InterPro" id="IPR036390">
    <property type="entry name" value="WH_DNA-bd_sf"/>
</dbReference>
<dbReference type="SUPFAM" id="SSF55781">
    <property type="entry name" value="GAF domain-like"/>
    <property type="match status" value="1"/>
</dbReference>
<dbReference type="Pfam" id="PF09339">
    <property type="entry name" value="HTH_IclR"/>
    <property type="match status" value="1"/>
</dbReference>
<dbReference type="SUPFAM" id="SSF46785">
    <property type="entry name" value="Winged helix' DNA-binding domain"/>
    <property type="match status" value="1"/>
</dbReference>
<dbReference type="Proteomes" id="UP000228930">
    <property type="component" value="Unassembled WGS sequence"/>
</dbReference>